<dbReference type="InterPro" id="IPR011013">
    <property type="entry name" value="Gal_mutarotase_sf_dom"/>
</dbReference>
<dbReference type="SUPFAM" id="SSF74650">
    <property type="entry name" value="Galactose mutarotase-like"/>
    <property type="match status" value="1"/>
</dbReference>
<evidence type="ECO:0000256" key="1">
    <source>
        <dbReference type="ARBA" id="ARBA00009792"/>
    </source>
</evidence>
<reference evidence="7 8" key="1">
    <citation type="submission" date="2018-09" db="EMBL/GenBank/DDBJ databases">
        <title>YIM 75507 draft genome.</title>
        <authorList>
            <person name="Tang S."/>
            <person name="Feng Y."/>
        </authorList>
    </citation>
    <scope>NUCLEOTIDE SEQUENCE [LARGE SCALE GENOMIC DNA]</scope>
    <source>
        <strain evidence="7 8">YIM 75507</strain>
    </source>
</reference>
<dbReference type="EMBL" id="QZEY01000002">
    <property type="protein sequence ID" value="RJL34447.1"/>
    <property type="molecule type" value="Genomic_DNA"/>
</dbReference>
<protein>
    <submittedName>
        <fullName evidence="7">Alpha-mannosidase</fullName>
    </submittedName>
</protein>
<dbReference type="Gene3D" id="1.20.1270.50">
    <property type="entry name" value="Glycoside hydrolase family 38, central domain"/>
    <property type="match status" value="1"/>
</dbReference>
<dbReference type="Pfam" id="PF01074">
    <property type="entry name" value="Glyco_hydro_38N"/>
    <property type="match status" value="1"/>
</dbReference>
<evidence type="ECO:0000256" key="3">
    <source>
        <dbReference type="ARBA" id="ARBA00022801"/>
    </source>
</evidence>
<feature type="region of interest" description="Disordered" evidence="5">
    <location>
        <begin position="520"/>
        <end position="542"/>
    </location>
</feature>
<dbReference type="SUPFAM" id="SSF88713">
    <property type="entry name" value="Glycoside hydrolase/deacetylase"/>
    <property type="match status" value="1"/>
</dbReference>
<keyword evidence="8" id="KW-1185">Reference proteome</keyword>
<dbReference type="InterPro" id="IPR028995">
    <property type="entry name" value="Glyco_hydro_57/38_cen_sf"/>
</dbReference>
<comment type="caution">
    <text evidence="7">The sequence shown here is derived from an EMBL/GenBank/DDBJ whole genome shotgun (WGS) entry which is preliminary data.</text>
</comment>
<dbReference type="AlphaFoldDB" id="A0A3A4B797"/>
<accession>A0A3A4B797</accession>
<sequence length="908" mass="97946">MDGRGRREIVIVPHTHWDREWYLPFQRFRLRLAGLLDDVLDRMERDPRHRFTLDGQLAAVDDYLEVRPERRETVAALVREGRLAVGPWRILLDEFLCSGENIIRNLELGLRRAGELGGAMRVGYLPDMFGHAAQMPQILAGAGIRHACVWRGVPASVDRDVFAWTSPDGTSIRTRYLPEGGYGNAAGVFEDPGEPALTAKRVQALADAMEPWRADGGPVLGMYGADHTAPAAGLPDLLEEAARATGVPLRLATLAEFFAGEPETVEGLPEVRGELRSHARANILPGVLSARVHLKRAMGAAERVVERYAEPLAALWTGPAADRFLDMAWHRLIDASCHDSVTGCGCDETAQQVAARLAEAEQLGRAVIDMAGLALGGWVPHDGYLIFNPSPFPRRALVTLDVEGTALEGPGGVPVPAQPLSAHPTLLADDVYDASGLPAVLKRVHGVELYGQEITDWDIGDRELTFHVARRAGRPFDVDDVRHALDAILPDEPGPWRVRVVAAPRTVVAALVEVPPLGHASVRPAAPGSAPPPPDPVRRAGRSLDNGLLRVDVEADGTLTLTSAGGVRITGAARLADGGDLGDTYNYAPPAADLLVTDPLTVTVRAVHDGPLLGEIAVLRTYDWPAAGDFAHDARSRSRERVTVTTAVSLRAGEPFARLRITFDNRAADHRLRLHVPLPRHATTSYAEGQYAVTERGTSAEGGCGEHPLPTFPASGFVAAGGAAVLLTHPTEYELTADGAELAVTLLRSVGLLSRNRHRYRDEPAGPQIPAPEAQCRGDQAVDLALLPYDGEWHESGILRAAEEFRHDLLPLPGWARGTAALPRPEAGLSVTGDGVVLGALRRRDEWTEVRLISQTPEPTRAHLTGPFTEARHCDLLGAPTTPLKVADGRATLPLRPWQIATVHLKLP</sequence>
<dbReference type="Proteomes" id="UP000265768">
    <property type="component" value="Unassembled WGS sequence"/>
</dbReference>
<evidence type="ECO:0000256" key="2">
    <source>
        <dbReference type="ARBA" id="ARBA00022723"/>
    </source>
</evidence>
<dbReference type="RefSeq" id="WP_119925749.1">
    <property type="nucleotide sequence ID" value="NZ_QZEY01000002.1"/>
</dbReference>
<dbReference type="PANTHER" id="PTHR46017:SF2">
    <property type="entry name" value="MANNOSYLGLYCERATE HYDROLASE"/>
    <property type="match status" value="1"/>
</dbReference>
<dbReference type="InterPro" id="IPR027291">
    <property type="entry name" value="Glyco_hydro_38_N_sf"/>
</dbReference>
<evidence type="ECO:0000313" key="8">
    <source>
        <dbReference type="Proteomes" id="UP000265768"/>
    </source>
</evidence>
<dbReference type="Gene3D" id="3.20.110.10">
    <property type="entry name" value="Glycoside hydrolase 38, N terminal domain"/>
    <property type="match status" value="1"/>
</dbReference>
<organism evidence="7 8">
    <name type="scientific">Bailinhaonella thermotolerans</name>
    <dbReference type="NCBI Taxonomy" id="1070861"/>
    <lineage>
        <taxon>Bacteria</taxon>
        <taxon>Bacillati</taxon>
        <taxon>Actinomycetota</taxon>
        <taxon>Actinomycetes</taxon>
        <taxon>Streptosporangiales</taxon>
        <taxon>Streptosporangiaceae</taxon>
        <taxon>Bailinhaonella</taxon>
    </lineage>
</organism>
<keyword evidence="4" id="KW-0326">Glycosidase</keyword>
<dbReference type="GO" id="GO:0030246">
    <property type="term" value="F:carbohydrate binding"/>
    <property type="evidence" value="ECO:0007669"/>
    <property type="project" value="InterPro"/>
</dbReference>
<dbReference type="OrthoDB" id="1049785at2"/>
<dbReference type="GO" id="GO:0004559">
    <property type="term" value="F:alpha-mannosidase activity"/>
    <property type="evidence" value="ECO:0007669"/>
    <property type="project" value="InterPro"/>
</dbReference>
<dbReference type="InterPro" id="IPR011330">
    <property type="entry name" value="Glyco_hydro/deAcase_b/a-brl"/>
</dbReference>
<dbReference type="GO" id="GO:0046872">
    <property type="term" value="F:metal ion binding"/>
    <property type="evidence" value="ECO:0007669"/>
    <property type="project" value="UniProtKB-KW"/>
</dbReference>
<keyword evidence="3" id="KW-0378">Hydrolase</keyword>
<feature type="domain" description="Glycoside hydrolase family 38 N-terminal" evidence="6">
    <location>
        <begin position="9"/>
        <end position="259"/>
    </location>
</feature>
<keyword evidence="2" id="KW-0479">Metal-binding</keyword>
<dbReference type="InterPro" id="IPR037094">
    <property type="entry name" value="Glyco_hydro_38_cen_sf"/>
</dbReference>
<proteinExistence type="inferred from homology"/>
<dbReference type="PANTHER" id="PTHR46017">
    <property type="entry name" value="ALPHA-MANNOSIDASE 2C1"/>
    <property type="match status" value="1"/>
</dbReference>
<dbReference type="Gene3D" id="2.70.98.30">
    <property type="entry name" value="Golgi alpha-mannosidase II, domain 4"/>
    <property type="match status" value="1"/>
</dbReference>
<name>A0A3A4B797_9ACTN</name>
<evidence type="ECO:0000259" key="6">
    <source>
        <dbReference type="Pfam" id="PF01074"/>
    </source>
</evidence>
<dbReference type="GO" id="GO:0009313">
    <property type="term" value="P:oligosaccharide catabolic process"/>
    <property type="evidence" value="ECO:0007669"/>
    <property type="project" value="TreeGrafter"/>
</dbReference>
<comment type="similarity">
    <text evidence="1">Belongs to the glycosyl hydrolase 38 family.</text>
</comment>
<evidence type="ECO:0000256" key="5">
    <source>
        <dbReference type="SAM" id="MobiDB-lite"/>
    </source>
</evidence>
<evidence type="ECO:0000313" key="7">
    <source>
        <dbReference type="EMBL" id="RJL34447.1"/>
    </source>
</evidence>
<dbReference type="InterPro" id="IPR000602">
    <property type="entry name" value="Glyco_hydro_38_N"/>
</dbReference>
<evidence type="ECO:0000256" key="4">
    <source>
        <dbReference type="ARBA" id="ARBA00023295"/>
    </source>
</evidence>
<dbReference type="GO" id="GO:0006013">
    <property type="term" value="P:mannose metabolic process"/>
    <property type="evidence" value="ECO:0007669"/>
    <property type="project" value="InterPro"/>
</dbReference>
<gene>
    <name evidence="7" type="ORF">D5H75_08450</name>
</gene>
<dbReference type="SUPFAM" id="SSF88688">
    <property type="entry name" value="Families 57/38 glycoside transferase middle domain"/>
    <property type="match status" value="1"/>
</dbReference>